<dbReference type="Proteomes" id="UP000246740">
    <property type="component" value="Unassembled WGS sequence"/>
</dbReference>
<dbReference type="SUPFAM" id="SSF49870">
    <property type="entry name" value="Osmotin, thaumatin-like protein"/>
    <property type="match status" value="1"/>
</dbReference>
<evidence type="ECO:0000256" key="1">
    <source>
        <dbReference type="SAM" id="SignalP"/>
    </source>
</evidence>
<dbReference type="InParanoid" id="A0A317Y232"/>
<dbReference type="OrthoDB" id="2546510at2759"/>
<organism evidence="2 3">
    <name type="scientific">Testicularia cyperi</name>
    <dbReference type="NCBI Taxonomy" id="1882483"/>
    <lineage>
        <taxon>Eukaryota</taxon>
        <taxon>Fungi</taxon>
        <taxon>Dikarya</taxon>
        <taxon>Basidiomycota</taxon>
        <taxon>Ustilaginomycotina</taxon>
        <taxon>Ustilaginomycetes</taxon>
        <taxon>Ustilaginales</taxon>
        <taxon>Anthracoideaceae</taxon>
        <taxon>Testicularia</taxon>
    </lineage>
</organism>
<feature type="signal peptide" evidence="1">
    <location>
        <begin position="1"/>
        <end position="20"/>
    </location>
</feature>
<feature type="chain" id="PRO_5016370067" evidence="1">
    <location>
        <begin position="21"/>
        <end position="180"/>
    </location>
</feature>
<evidence type="ECO:0000313" key="2">
    <source>
        <dbReference type="EMBL" id="PWZ03669.1"/>
    </source>
</evidence>
<evidence type="ECO:0000313" key="3">
    <source>
        <dbReference type="Proteomes" id="UP000246740"/>
    </source>
</evidence>
<keyword evidence="1" id="KW-0732">Signal</keyword>
<reference evidence="2 3" key="1">
    <citation type="journal article" date="2018" name="Mol. Biol. Evol.">
        <title>Broad Genomic Sampling Reveals a Smut Pathogenic Ancestry of the Fungal Clade Ustilaginomycotina.</title>
        <authorList>
            <person name="Kijpornyongpan T."/>
            <person name="Mondo S.J."/>
            <person name="Barry K."/>
            <person name="Sandor L."/>
            <person name="Lee J."/>
            <person name="Lipzen A."/>
            <person name="Pangilinan J."/>
            <person name="LaButti K."/>
            <person name="Hainaut M."/>
            <person name="Henrissat B."/>
            <person name="Grigoriev I.V."/>
            <person name="Spatafora J.W."/>
            <person name="Aime M.C."/>
        </authorList>
    </citation>
    <scope>NUCLEOTIDE SEQUENCE [LARGE SCALE GENOMIC DNA]</scope>
    <source>
        <strain evidence="2 3">MCA 3645</strain>
    </source>
</reference>
<dbReference type="InterPro" id="IPR037176">
    <property type="entry name" value="Osmotin/thaumatin-like_sf"/>
</dbReference>
<proteinExistence type="predicted"/>
<dbReference type="Gene3D" id="2.60.110.10">
    <property type="entry name" value="Thaumatin"/>
    <property type="match status" value="1"/>
</dbReference>
<protein>
    <submittedName>
        <fullName evidence="2">Osmotin, thaumatin-like protein</fullName>
    </submittedName>
</protein>
<sequence>MVAIGKLAVAVVTFISMAGAVVLPERSTSFTFTVTNNCKHDFAPIFRPSLPGRKTWATIKSKKSDVYSFKSDDYVGKVFSPLRNANTKTGAGATIGEFDLSTGDYDISLAKGYNVGMSIYVLGKQFNDYCMPATCDSRQCTDAYKDDSGLLTASREGSDNKVPNHSCPPSFGRWTITFCP</sequence>
<accession>A0A317Y232</accession>
<gene>
    <name evidence="2" type="ORF">BCV70DRAFT_21623</name>
</gene>
<keyword evidence="3" id="KW-1185">Reference proteome</keyword>
<name>A0A317Y232_9BASI</name>
<dbReference type="EMBL" id="KZ819188">
    <property type="protein sequence ID" value="PWZ03669.1"/>
    <property type="molecule type" value="Genomic_DNA"/>
</dbReference>
<dbReference type="AlphaFoldDB" id="A0A317Y232"/>